<dbReference type="InterPro" id="IPR000551">
    <property type="entry name" value="MerR-type_HTH_dom"/>
</dbReference>
<dbReference type="PROSITE" id="PS50937">
    <property type="entry name" value="HTH_MERR_2"/>
    <property type="match status" value="1"/>
</dbReference>
<evidence type="ECO:0000256" key="2">
    <source>
        <dbReference type="SAM" id="MobiDB-lite"/>
    </source>
</evidence>
<protein>
    <submittedName>
        <fullName evidence="4">MerR family transcriptional regulator</fullName>
    </submittedName>
</protein>
<accession>A0ABS3U3F8</accession>
<keyword evidence="5" id="KW-1185">Reference proteome</keyword>
<dbReference type="Pfam" id="PF13411">
    <property type="entry name" value="MerR_1"/>
    <property type="match status" value="1"/>
</dbReference>
<dbReference type="Gene3D" id="1.10.1660.10">
    <property type="match status" value="1"/>
</dbReference>
<dbReference type="EMBL" id="JAGFNP010000002">
    <property type="protein sequence ID" value="MBO3732212.1"/>
    <property type="molecule type" value="Genomic_DNA"/>
</dbReference>
<feature type="region of interest" description="Disordered" evidence="2">
    <location>
        <begin position="1"/>
        <end position="30"/>
    </location>
</feature>
<dbReference type="InterPro" id="IPR009061">
    <property type="entry name" value="DNA-bd_dom_put_sf"/>
</dbReference>
<gene>
    <name evidence="4" type="ORF">J5V16_05200</name>
</gene>
<organism evidence="4 5">
    <name type="scientific">Glycomyces niveus</name>
    <dbReference type="NCBI Taxonomy" id="2820287"/>
    <lineage>
        <taxon>Bacteria</taxon>
        <taxon>Bacillati</taxon>
        <taxon>Actinomycetota</taxon>
        <taxon>Actinomycetes</taxon>
        <taxon>Glycomycetales</taxon>
        <taxon>Glycomycetaceae</taxon>
        <taxon>Glycomyces</taxon>
    </lineage>
</organism>
<proteinExistence type="predicted"/>
<dbReference type="InterPro" id="IPR047057">
    <property type="entry name" value="MerR_fam"/>
</dbReference>
<reference evidence="4 5" key="1">
    <citation type="submission" date="2021-03" db="EMBL/GenBank/DDBJ databases">
        <title>Glycomyces sp. nov., a novel actinomycete isolated from soil.</title>
        <authorList>
            <person name="Yang X."/>
            <person name="Xu X."/>
        </authorList>
    </citation>
    <scope>NUCLEOTIDE SEQUENCE [LARGE SCALE GENOMIC DNA]</scope>
    <source>
        <strain evidence="4 5">NEAU-S30</strain>
    </source>
</reference>
<dbReference type="CDD" id="cd01109">
    <property type="entry name" value="HTH_YyaN"/>
    <property type="match status" value="1"/>
</dbReference>
<evidence type="ECO:0000256" key="1">
    <source>
        <dbReference type="ARBA" id="ARBA00023125"/>
    </source>
</evidence>
<name>A0ABS3U3F8_9ACTN</name>
<evidence type="ECO:0000259" key="3">
    <source>
        <dbReference type="PROSITE" id="PS50937"/>
    </source>
</evidence>
<dbReference type="SMART" id="SM00422">
    <property type="entry name" value="HTH_MERR"/>
    <property type="match status" value="1"/>
</dbReference>
<feature type="domain" description="HTH merR-type" evidence="3">
    <location>
        <begin position="61"/>
        <end position="130"/>
    </location>
</feature>
<dbReference type="SUPFAM" id="SSF46955">
    <property type="entry name" value="Putative DNA-binding domain"/>
    <property type="match status" value="1"/>
</dbReference>
<evidence type="ECO:0000313" key="4">
    <source>
        <dbReference type="EMBL" id="MBO3732212.1"/>
    </source>
</evidence>
<dbReference type="Proteomes" id="UP000681341">
    <property type="component" value="Unassembled WGS sequence"/>
</dbReference>
<comment type="caution">
    <text evidence="4">The sequence shown here is derived from an EMBL/GenBank/DDBJ whole genome shotgun (WGS) entry which is preliminary data.</text>
</comment>
<dbReference type="PANTHER" id="PTHR30204:SF98">
    <property type="entry name" value="HTH-TYPE TRANSCRIPTIONAL REGULATOR ADHR"/>
    <property type="match status" value="1"/>
</dbReference>
<dbReference type="PRINTS" id="PR00040">
    <property type="entry name" value="HTHMERR"/>
</dbReference>
<keyword evidence="1" id="KW-0238">DNA-binding</keyword>
<dbReference type="PANTHER" id="PTHR30204">
    <property type="entry name" value="REDOX-CYCLING DRUG-SENSING TRANSCRIPTIONAL ACTIVATOR SOXR"/>
    <property type="match status" value="1"/>
</dbReference>
<sequence>MAPRHRRETPIRSGPNAIRSTAVSSLPDPDARAWSGLQRKPAGSGSGVSSLLVADNATAPTYTIGECARRSGFTMDTLRYYERIGLIDAVGRTATGQRRFTDGDLEWLGTLKCLRDTGMPVEQMARFADLVRDGDHTIPERIRLLETHRLAVDDRMADLAAKRDYISGKIDYYRSV</sequence>
<evidence type="ECO:0000313" key="5">
    <source>
        <dbReference type="Proteomes" id="UP000681341"/>
    </source>
</evidence>